<dbReference type="Pfam" id="PF09754">
    <property type="entry name" value="PAC2"/>
    <property type="match status" value="1"/>
</dbReference>
<dbReference type="PIRSF" id="PIRSF028754">
    <property type="entry name" value="UCP028754"/>
    <property type="match status" value="1"/>
</dbReference>
<name>A0A381PKQ7_9ZZZZ</name>
<gene>
    <name evidence="1" type="ORF">METZ01_LOCUS20394</name>
</gene>
<dbReference type="AlphaFoldDB" id="A0A381PKQ7"/>
<evidence type="ECO:0008006" key="2">
    <source>
        <dbReference type="Google" id="ProtNLM"/>
    </source>
</evidence>
<proteinExistence type="predicted"/>
<dbReference type="InterPro" id="IPR038389">
    <property type="entry name" value="PSMG2_sf"/>
</dbReference>
<protein>
    <recommendedName>
        <fullName evidence="2">Carboxylate--amine ligase</fullName>
    </recommendedName>
</protein>
<accession>A0A381PKQ7</accession>
<reference evidence="1" key="1">
    <citation type="submission" date="2018-05" db="EMBL/GenBank/DDBJ databases">
        <authorList>
            <person name="Lanie J.A."/>
            <person name="Ng W.-L."/>
            <person name="Kazmierczak K.M."/>
            <person name="Andrzejewski T.M."/>
            <person name="Davidsen T.M."/>
            <person name="Wayne K.J."/>
            <person name="Tettelin H."/>
            <person name="Glass J.I."/>
            <person name="Rusch D."/>
            <person name="Podicherti R."/>
            <person name="Tsui H.-C.T."/>
            <person name="Winkler M.E."/>
        </authorList>
    </citation>
    <scope>NUCLEOTIDE SEQUENCE</scope>
</reference>
<dbReference type="Gene3D" id="3.40.50.10900">
    <property type="entry name" value="PAC-like subunit"/>
    <property type="match status" value="1"/>
</dbReference>
<dbReference type="EMBL" id="UINC01001015">
    <property type="protein sequence ID" value="SUZ67540.1"/>
    <property type="molecule type" value="Genomic_DNA"/>
</dbReference>
<dbReference type="InterPro" id="IPR008492">
    <property type="entry name" value="Rv2714-like"/>
</dbReference>
<organism evidence="1">
    <name type="scientific">marine metagenome</name>
    <dbReference type="NCBI Taxonomy" id="408172"/>
    <lineage>
        <taxon>unclassified sequences</taxon>
        <taxon>metagenomes</taxon>
        <taxon>ecological metagenomes</taxon>
    </lineage>
</organism>
<sequence>MTEVTWDEAPSLQNPLLVVAFEGWFDAGECATGAIQWIVDQYEARRIAKIDPEEFFDFQENRPHIEIADDGERRIKWPSLDAHVIENDFPHDLVLLAGLEPRMRWRTFCDSVVEIARDTACEMVVTLGAMVAGVPHSRPSEVKGSAANPDLAYRLGLDRPSYQGPTGIIGTLHDALDSAELPVISLRVGVPHYVAGPPNPKGTRALLAEFEKVTGVPTGYRDLDHSVLEWEQRVSDAVEQDSEIIGYVRQLEEEADRVVSADLPSGDDLAAEFQKFLRDQRDE</sequence>
<evidence type="ECO:0000313" key="1">
    <source>
        <dbReference type="EMBL" id="SUZ67540.1"/>
    </source>
</evidence>
<dbReference type="SUPFAM" id="SSF159659">
    <property type="entry name" value="Cgl1923-like"/>
    <property type="match status" value="1"/>
</dbReference>
<dbReference type="InterPro" id="IPR019151">
    <property type="entry name" value="Proteasome_assmbl_chaperone_2"/>
</dbReference>